<accession>A0AAV8UYJ3</accession>
<dbReference type="InterPro" id="IPR002013">
    <property type="entry name" value="SAC_dom"/>
</dbReference>
<dbReference type="PANTHER" id="PTHR45662:SF2">
    <property type="entry name" value="PHOSPHATIDYLINOSITOL-3-PHOSPHATASE SAC1"/>
    <property type="match status" value="1"/>
</dbReference>
<evidence type="ECO:0000313" key="3">
    <source>
        <dbReference type="Proteomes" id="UP001157974"/>
    </source>
</evidence>
<gene>
    <name evidence="2" type="ORF">NDN08_007791</name>
</gene>
<name>A0AAV8UYJ3_9RHOD</name>
<dbReference type="PANTHER" id="PTHR45662">
    <property type="entry name" value="PHOSPHATIDYLINOSITIDE PHOSPHATASE SAC1"/>
    <property type="match status" value="1"/>
</dbReference>
<comment type="caution">
    <text evidence="2">The sequence shown here is derived from an EMBL/GenBank/DDBJ whole genome shotgun (WGS) entry which is preliminary data.</text>
</comment>
<dbReference type="Pfam" id="PF02383">
    <property type="entry name" value="Syja_N"/>
    <property type="match status" value="1"/>
</dbReference>
<dbReference type="Proteomes" id="UP001157974">
    <property type="component" value="Unassembled WGS sequence"/>
</dbReference>
<dbReference type="GO" id="GO:0005783">
    <property type="term" value="C:endoplasmic reticulum"/>
    <property type="evidence" value="ECO:0007669"/>
    <property type="project" value="TreeGrafter"/>
</dbReference>
<organism evidence="2 3">
    <name type="scientific">Rhodosorus marinus</name>
    <dbReference type="NCBI Taxonomy" id="101924"/>
    <lineage>
        <taxon>Eukaryota</taxon>
        <taxon>Rhodophyta</taxon>
        <taxon>Stylonematophyceae</taxon>
        <taxon>Stylonematales</taxon>
        <taxon>Stylonemataceae</taxon>
        <taxon>Rhodosorus</taxon>
    </lineage>
</organism>
<dbReference type="GO" id="GO:0046856">
    <property type="term" value="P:phosphatidylinositol dephosphorylation"/>
    <property type="evidence" value="ECO:0007669"/>
    <property type="project" value="TreeGrafter"/>
</dbReference>
<protein>
    <recommendedName>
        <fullName evidence="1">SAC domain-containing protein</fullName>
    </recommendedName>
</protein>
<proteinExistence type="predicted"/>
<dbReference type="AlphaFoldDB" id="A0AAV8UYJ3"/>
<evidence type="ECO:0000313" key="2">
    <source>
        <dbReference type="EMBL" id="KAJ8907684.1"/>
    </source>
</evidence>
<feature type="domain" description="SAC" evidence="1">
    <location>
        <begin position="143"/>
        <end position="464"/>
    </location>
</feature>
<sequence length="1105" mass="122695">MSRPHSIRIIHFRDRLVLEDISEQSVKPGVIDDWATASGGDKAASFKHKSLVFPFDGSKVILANNKDELAQHGGAETSVGVDYAVGFLGVLGLPSGPYMVLVRQTRVAGSLPSADVFSINKVLFFKIHKEEARKVDRDVASSVAQLLESGFFYFCYDADLTQSMTRIDKAEAYDSAFWWTFSLVKHLPNYAKRWGLRTIYGFVESFSFKLPSKEQLDVSLVSRRSRRRSGTRYMSRGVDNAADVSNFVETEQVVWSSRLMRTSAYRIIRGSIPSFWRQNDGALKPPPEISAPLVYSRPVFRRHFKKLTSSYGHILAVSLVSFKGSEAVLCEMYERLFELEHIANAQLLAFDFHAHCTGREQERGKASLLSRLKPFLYKHGVHSVREENRRVEVTRRQTGLLRVNCVDCLDRTNVVQSHAARVALSMQIKEMTGQVPKSIGREAEDAFRVVWARNADAISIQYAGTKAMKTDMTKTGKRSTSGKISDGVKSVKRMYYKNVIDENRQDIIDLMTGYATNVQMRTLSHHDNPIWAAYSDAQLVSAGGDRQESRVEIREESLLLKTPEGLGFEYKRGSLFSFERDNHRSERPRLKLHFRPGTEDVSPASSPLVLQFRKNPGARERFLRMLLLWSDPPQVSSQQNVFPPVENVYSISHLESDIGAFGASFPFLKSLSTLNKTKTFGTPIRVRVVAYEGSQEPFRLQSLNLPCVGQDHGELLCIVRPRASTRSRDSGLACVPLDIDDGNYVLIDVASSSRVGPNIAILASKAIASSVMQVENQSTRLPTGHNNVSVISLAVAGTSVCFVGAVLQRPADFPSSIGSINIGRHGFDISSQYEHFFVGGSILSNPPAAGKEQVTWKELGQGFWSRILRSGHFALRYGLPGSIKQDLLRKNDPVACGERSTVLLVDEVIQGAPAPFIPNTAYTCSVLIEDLRAYGVKHPKNNDSKLQLDTYLTIQCDLAVEYLSTRLSSFNSGGSPSWIEPQLLQLIPSCRDEVKSSYIFGQVMIASAYGDDLPSGSFVIPLSHGGVFSVPIRLSSKLVGRLDGSISLSYEEVDPLSAGIAMDLPDRVKTKRSNSRKMKNFIGKYVANTSSSSRIADPGKSDFKK</sequence>
<dbReference type="EMBL" id="JAMWBK010000002">
    <property type="protein sequence ID" value="KAJ8907684.1"/>
    <property type="molecule type" value="Genomic_DNA"/>
</dbReference>
<dbReference type="GO" id="GO:0043812">
    <property type="term" value="F:phosphatidylinositol-4-phosphate phosphatase activity"/>
    <property type="evidence" value="ECO:0007669"/>
    <property type="project" value="TreeGrafter"/>
</dbReference>
<reference evidence="2 3" key="1">
    <citation type="journal article" date="2023" name="Nat. Commun.">
        <title>Origin of minicircular mitochondrial genomes in red algae.</title>
        <authorList>
            <person name="Lee Y."/>
            <person name="Cho C.H."/>
            <person name="Lee Y.M."/>
            <person name="Park S.I."/>
            <person name="Yang J.H."/>
            <person name="West J.A."/>
            <person name="Bhattacharya D."/>
            <person name="Yoon H.S."/>
        </authorList>
    </citation>
    <scope>NUCLEOTIDE SEQUENCE [LARGE SCALE GENOMIC DNA]</scope>
    <source>
        <strain evidence="2 3">CCMP1338</strain>
        <tissue evidence="2">Whole cell</tissue>
    </source>
</reference>
<evidence type="ECO:0000259" key="1">
    <source>
        <dbReference type="PROSITE" id="PS50275"/>
    </source>
</evidence>
<dbReference type="PROSITE" id="PS50275">
    <property type="entry name" value="SAC"/>
    <property type="match status" value="1"/>
</dbReference>
<keyword evidence="3" id="KW-1185">Reference proteome</keyword>